<accession>A0ABQ0HG60</accession>
<feature type="transmembrane region" description="Helical" evidence="9">
    <location>
        <begin position="203"/>
        <end position="223"/>
    </location>
</feature>
<evidence type="ECO:0000256" key="8">
    <source>
        <dbReference type="SAM" id="MobiDB-lite"/>
    </source>
</evidence>
<evidence type="ECO:0000313" key="11">
    <source>
        <dbReference type="Proteomes" id="UP000004881"/>
    </source>
</evidence>
<feature type="transmembrane region" description="Helical" evidence="9">
    <location>
        <begin position="235"/>
        <end position="258"/>
    </location>
</feature>
<evidence type="ECO:0000256" key="4">
    <source>
        <dbReference type="ARBA" id="ARBA00022475"/>
    </source>
</evidence>
<feature type="transmembrane region" description="Helical" evidence="9">
    <location>
        <begin position="397"/>
        <end position="414"/>
    </location>
</feature>
<dbReference type="EMBL" id="BAFD01000073">
    <property type="protein sequence ID" value="GAB44869.1"/>
    <property type="molecule type" value="Genomic_DNA"/>
</dbReference>
<evidence type="ECO:0000256" key="6">
    <source>
        <dbReference type="ARBA" id="ARBA00022989"/>
    </source>
</evidence>
<evidence type="ECO:0000313" key="10">
    <source>
        <dbReference type="EMBL" id="GAB44869.1"/>
    </source>
</evidence>
<dbReference type="Pfam" id="PF01032">
    <property type="entry name" value="FecCD"/>
    <property type="match status" value="1"/>
</dbReference>
<proteinExistence type="inferred from homology"/>
<name>A0ABQ0HG60_9ACTN</name>
<keyword evidence="7 9" id="KW-0472">Membrane</keyword>
<evidence type="ECO:0000256" key="5">
    <source>
        <dbReference type="ARBA" id="ARBA00022692"/>
    </source>
</evidence>
<protein>
    <submittedName>
        <fullName evidence="10">ABC transporter permease protein</fullName>
    </submittedName>
</protein>
<dbReference type="PANTHER" id="PTHR30472">
    <property type="entry name" value="FERRIC ENTEROBACTIN TRANSPORT SYSTEM PERMEASE PROTEIN"/>
    <property type="match status" value="1"/>
</dbReference>
<keyword evidence="3" id="KW-0813">Transport</keyword>
<feature type="transmembrane region" description="Helical" evidence="9">
    <location>
        <begin position="366"/>
        <end position="385"/>
    </location>
</feature>
<feature type="transmembrane region" description="Helical" evidence="9">
    <location>
        <begin position="278"/>
        <end position="299"/>
    </location>
</feature>
<keyword evidence="11" id="KW-1185">Reference proteome</keyword>
<feature type="transmembrane region" description="Helical" evidence="9">
    <location>
        <begin position="90"/>
        <end position="110"/>
    </location>
</feature>
<evidence type="ECO:0000256" key="7">
    <source>
        <dbReference type="ARBA" id="ARBA00023136"/>
    </source>
</evidence>
<feature type="transmembrane region" description="Helical" evidence="9">
    <location>
        <begin position="333"/>
        <end position="354"/>
    </location>
</feature>
<comment type="subcellular location">
    <subcellularLocation>
        <location evidence="1">Cell membrane</location>
        <topology evidence="1">Multi-pass membrane protein</topology>
    </subcellularLocation>
</comment>
<feature type="transmembrane region" description="Helical" evidence="9">
    <location>
        <begin position="175"/>
        <end position="197"/>
    </location>
</feature>
<keyword evidence="6 9" id="KW-1133">Transmembrane helix</keyword>
<evidence type="ECO:0000256" key="9">
    <source>
        <dbReference type="SAM" id="Phobius"/>
    </source>
</evidence>
<evidence type="ECO:0000256" key="2">
    <source>
        <dbReference type="ARBA" id="ARBA00007935"/>
    </source>
</evidence>
<keyword evidence="5 9" id="KW-0812">Transmembrane</keyword>
<feature type="transmembrane region" description="Helical" evidence="9">
    <location>
        <begin position="148"/>
        <end position="168"/>
    </location>
</feature>
<evidence type="ECO:0000256" key="3">
    <source>
        <dbReference type="ARBA" id="ARBA00022448"/>
    </source>
</evidence>
<dbReference type="PANTHER" id="PTHR30472:SF67">
    <property type="entry name" value="PERMEASE OF ABC TRANSPORTER-RELATED"/>
    <property type="match status" value="1"/>
</dbReference>
<evidence type="ECO:0000256" key="1">
    <source>
        <dbReference type="ARBA" id="ARBA00004651"/>
    </source>
</evidence>
<dbReference type="InterPro" id="IPR000522">
    <property type="entry name" value="ABC_transptr_permease_BtuC"/>
</dbReference>
<dbReference type="InterPro" id="IPR037294">
    <property type="entry name" value="ABC_BtuC-like"/>
</dbReference>
<organism evidence="10 11">
    <name type="scientific">Gordonia terrae NBRC 100016</name>
    <dbReference type="NCBI Taxonomy" id="1089454"/>
    <lineage>
        <taxon>Bacteria</taxon>
        <taxon>Bacillati</taxon>
        <taxon>Actinomycetota</taxon>
        <taxon>Actinomycetes</taxon>
        <taxon>Mycobacteriales</taxon>
        <taxon>Gordoniaceae</taxon>
        <taxon>Gordonia</taxon>
    </lineage>
</organism>
<dbReference type="Gene3D" id="1.10.3470.10">
    <property type="entry name" value="ABC transporter involved in vitamin B12 uptake, BtuC"/>
    <property type="match status" value="1"/>
</dbReference>
<feature type="region of interest" description="Disordered" evidence="8">
    <location>
        <begin position="1"/>
        <end position="43"/>
    </location>
</feature>
<dbReference type="CDD" id="cd06550">
    <property type="entry name" value="TM_ABC_iron-siderophores_like"/>
    <property type="match status" value="1"/>
</dbReference>
<comment type="caution">
    <text evidence="10">The sequence shown here is derived from an EMBL/GenBank/DDBJ whole genome shotgun (WGS) entry which is preliminary data.</text>
</comment>
<dbReference type="SUPFAM" id="SSF81345">
    <property type="entry name" value="ABC transporter involved in vitamin B12 uptake, BtuC"/>
    <property type="match status" value="1"/>
</dbReference>
<dbReference type="Proteomes" id="UP000004881">
    <property type="component" value="Unassembled WGS sequence"/>
</dbReference>
<sequence>MGVRESGANPGLARSGMGDGTGTQPLGRPGKAPAPDEPESEYRPLSLESTVYLAHRYPDPKAVQSVSRRIDGTTEIATAPPVRRLPSTPLAAVLLVLTLLSIALATAFGAETIPVGDVWHTVAGRLTGAETDSAHAVIIWDLRLPRSVLAALVGAGLALAGALMQALVRNPLAEPYLLGVSAGAAVGATAVMTLGVLAGLGVWALSGGALLGALAATVTVYLVARAQGGLTALRLILSGVVLSSAFMALSSLLVFTAADPHAADNVMFWMLGSVAGATWAKVQIAGVVVLVTIVAMLAIHSWLDAYAAGTDTATSLGVPVRAMRNALFGIQGVLVGVLVAVAGGIGFVGLIVPHAARLLVGATHRAMLPVAVCGGALFLVWVDVISRVAAAPREMPLGIVTGLIGAPIFLFLMGRRQYVFGGGS</sequence>
<reference evidence="10 11" key="1">
    <citation type="submission" date="2012-02" db="EMBL/GenBank/DDBJ databases">
        <title>Whole genome shotgun sequence of Gordonia terrae NBRC 100016.</title>
        <authorList>
            <person name="Takarada H."/>
            <person name="Hosoyama A."/>
            <person name="Tsuchikane K."/>
            <person name="Katsumata H."/>
            <person name="Yamazaki S."/>
            <person name="Fujita N."/>
        </authorList>
    </citation>
    <scope>NUCLEOTIDE SEQUENCE [LARGE SCALE GENOMIC DNA]</scope>
    <source>
        <strain evidence="10 11">NBRC 100016</strain>
    </source>
</reference>
<keyword evidence="4" id="KW-1003">Cell membrane</keyword>
<comment type="similarity">
    <text evidence="2">Belongs to the binding-protein-dependent transport system permease family. FecCD subfamily.</text>
</comment>
<gene>
    <name evidence="10" type="ORF">GOTRE_073_00140</name>
</gene>